<keyword evidence="2" id="KW-1185">Reference proteome</keyword>
<comment type="caution">
    <text evidence="1">The sequence shown here is derived from an EMBL/GenBank/DDBJ whole genome shotgun (WGS) entry which is preliminary data.</text>
</comment>
<dbReference type="AlphaFoldDB" id="A0A392N953"/>
<dbReference type="EMBL" id="LXQA010031705">
    <property type="protein sequence ID" value="MCH96172.1"/>
    <property type="molecule type" value="Genomic_DNA"/>
</dbReference>
<organism evidence="1 2">
    <name type="scientific">Trifolium medium</name>
    <dbReference type="NCBI Taxonomy" id="97028"/>
    <lineage>
        <taxon>Eukaryota</taxon>
        <taxon>Viridiplantae</taxon>
        <taxon>Streptophyta</taxon>
        <taxon>Embryophyta</taxon>
        <taxon>Tracheophyta</taxon>
        <taxon>Spermatophyta</taxon>
        <taxon>Magnoliopsida</taxon>
        <taxon>eudicotyledons</taxon>
        <taxon>Gunneridae</taxon>
        <taxon>Pentapetalae</taxon>
        <taxon>rosids</taxon>
        <taxon>fabids</taxon>
        <taxon>Fabales</taxon>
        <taxon>Fabaceae</taxon>
        <taxon>Papilionoideae</taxon>
        <taxon>50 kb inversion clade</taxon>
        <taxon>NPAAA clade</taxon>
        <taxon>Hologalegina</taxon>
        <taxon>IRL clade</taxon>
        <taxon>Trifolieae</taxon>
        <taxon>Trifolium</taxon>
    </lineage>
</organism>
<reference evidence="1 2" key="1">
    <citation type="journal article" date="2018" name="Front. Plant Sci.">
        <title>Red Clover (Trifolium pratense) and Zigzag Clover (T. medium) - A Picture of Genomic Similarities and Differences.</title>
        <authorList>
            <person name="Dluhosova J."/>
            <person name="Istvanek J."/>
            <person name="Nedelnik J."/>
            <person name="Repkova J."/>
        </authorList>
    </citation>
    <scope>NUCLEOTIDE SEQUENCE [LARGE SCALE GENOMIC DNA]</scope>
    <source>
        <strain evidence="2">cv. 10/8</strain>
        <tissue evidence="1">Leaf</tissue>
    </source>
</reference>
<protein>
    <submittedName>
        <fullName evidence="1">Uncharacterized protein</fullName>
    </submittedName>
</protein>
<dbReference type="Proteomes" id="UP000265520">
    <property type="component" value="Unassembled WGS sequence"/>
</dbReference>
<evidence type="ECO:0000313" key="2">
    <source>
        <dbReference type="Proteomes" id="UP000265520"/>
    </source>
</evidence>
<feature type="non-terminal residue" evidence="1">
    <location>
        <position position="68"/>
    </location>
</feature>
<sequence length="68" mass="7878">MGEVVYRFYGDDSFFRSVYVSGVDVEIDEIEVEELRKHVENLEGDVGSCGSDDFEHKWLRALLTFGRE</sequence>
<evidence type="ECO:0000313" key="1">
    <source>
        <dbReference type="EMBL" id="MCH96172.1"/>
    </source>
</evidence>
<proteinExistence type="predicted"/>
<accession>A0A392N953</accession>
<gene>
    <name evidence="1" type="ORF">A2U01_0017155</name>
</gene>
<name>A0A392N953_9FABA</name>